<organism evidence="3 4">
    <name type="scientific">Butyrivibrio fibrisolvens</name>
    <dbReference type="NCBI Taxonomy" id="831"/>
    <lineage>
        <taxon>Bacteria</taxon>
        <taxon>Bacillati</taxon>
        <taxon>Bacillota</taxon>
        <taxon>Clostridia</taxon>
        <taxon>Lachnospirales</taxon>
        <taxon>Lachnospiraceae</taxon>
        <taxon>Butyrivibrio</taxon>
    </lineage>
</organism>
<evidence type="ECO:0000313" key="4">
    <source>
        <dbReference type="Proteomes" id="UP000182584"/>
    </source>
</evidence>
<dbReference type="EMBL" id="FOGJ01000021">
    <property type="protein sequence ID" value="SES17167.1"/>
    <property type="molecule type" value="Genomic_DNA"/>
</dbReference>
<feature type="compositionally biased region" description="Basic and acidic residues" evidence="1">
    <location>
        <begin position="1"/>
        <end position="18"/>
    </location>
</feature>
<dbReference type="OrthoDB" id="10002407at2"/>
<keyword evidence="2" id="KW-0812">Transmembrane</keyword>
<dbReference type="Proteomes" id="UP000182584">
    <property type="component" value="Unassembled WGS sequence"/>
</dbReference>
<sequence>MSRKIDDARDIDKKEEKKRARRNRKRLCIGIICSLAIGFAIGLNWDKIQPKVKEYSSKALEKGKEALEERKVAAKVDDLKDYADKLLALSNKYAEKAKNIAMQIKDM</sequence>
<proteinExistence type="predicted"/>
<protein>
    <submittedName>
        <fullName evidence="3">Uncharacterized protein</fullName>
    </submittedName>
</protein>
<name>A0A1H9V7F1_BUTFI</name>
<evidence type="ECO:0000256" key="2">
    <source>
        <dbReference type="SAM" id="Phobius"/>
    </source>
</evidence>
<gene>
    <name evidence="3" type="ORF">SAMN04487884_12157</name>
</gene>
<feature type="transmembrane region" description="Helical" evidence="2">
    <location>
        <begin position="27"/>
        <end position="45"/>
    </location>
</feature>
<keyword evidence="2" id="KW-1133">Transmembrane helix</keyword>
<reference evidence="3 4" key="1">
    <citation type="submission" date="2016-10" db="EMBL/GenBank/DDBJ databases">
        <authorList>
            <person name="de Groot N.N."/>
        </authorList>
    </citation>
    <scope>NUCLEOTIDE SEQUENCE [LARGE SCALE GENOMIC DNA]</scope>
    <source>
        <strain evidence="3 4">AR40</strain>
    </source>
</reference>
<dbReference type="RefSeq" id="WP_027206906.1">
    <property type="nucleotide sequence ID" value="NZ_FOGJ01000021.1"/>
</dbReference>
<evidence type="ECO:0000256" key="1">
    <source>
        <dbReference type="SAM" id="MobiDB-lite"/>
    </source>
</evidence>
<keyword evidence="2" id="KW-0472">Membrane</keyword>
<accession>A0A1H9V7F1</accession>
<evidence type="ECO:0000313" key="3">
    <source>
        <dbReference type="EMBL" id="SES17167.1"/>
    </source>
</evidence>
<feature type="region of interest" description="Disordered" evidence="1">
    <location>
        <begin position="1"/>
        <end position="23"/>
    </location>
</feature>
<dbReference type="AlphaFoldDB" id="A0A1H9V7F1"/>